<comment type="caution">
    <text evidence="6">The sequence shown here is derived from an EMBL/GenBank/DDBJ whole genome shotgun (WGS) entry which is preliminary data.</text>
</comment>
<dbReference type="AlphaFoldDB" id="A0A2S9VIF9"/>
<feature type="region of interest" description="Disordered" evidence="1">
    <location>
        <begin position="25"/>
        <end position="53"/>
    </location>
</feature>
<keyword evidence="2" id="KW-0732">Signal</keyword>
<gene>
    <name evidence="4" type="ORF">C6Y08_13645</name>
    <name evidence="6" type="ORF">D6U17_15745</name>
    <name evidence="5" type="ORF">D6U18_15670</name>
</gene>
<dbReference type="InterPro" id="IPR003709">
    <property type="entry name" value="VanY-like_core_dom"/>
</dbReference>
<dbReference type="SUPFAM" id="SSF55166">
    <property type="entry name" value="Hedgehog/DD-peptidase"/>
    <property type="match status" value="1"/>
</dbReference>
<keyword evidence="6" id="KW-0378">Hydrolase</keyword>
<organism evidence="6 9">
    <name type="scientific">Lactiplantibacillus pentosus</name>
    <name type="common">Lactobacillus pentosus</name>
    <dbReference type="NCBI Taxonomy" id="1589"/>
    <lineage>
        <taxon>Bacteria</taxon>
        <taxon>Bacillati</taxon>
        <taxon>Bacillota</taxon>
        <taxon>Bacilli</taxon>
        <taxon>Lactobacillales</taxon>
        <taxon>Lactobacillaceae</taxon>
        <taxon>Lactiplantibacillus</taxon>
    </lineage>
</organism>
<reference evidence="8 9" key="2">
    <citation type="submission" date="2018-10" db="EMBL/GenBank/DDBJ databases">
        <title>Genome sequences of five Lactobacillus pentosus strains isolated from brines of traditionally fermented spanish-style green table olives and differences between them.</title>
        <authorList>
            <person name="Jimenez Diaz R."/>
        </authorList>
    </citation>
    <scope>NUCLEOTIDE SEQUENCE [LARGE SCALE GENOMIC DNA]</scope>
    <source>
        <strain evidence="5 8">IG10</strain>
        <strain evidence="6 9">IG8</strain>
    </source>
</reference>
<feature type="domain" description="D-alanyl-D-alanine carboxypeptidase-like core" evidence="3">
    <location>
        <begin position="88"/>
        <end position="229"/>
    </location>
</feature>
<dbReference type="EMBL" id="RDCL01000095">
    <property type="protein sequence ID" value="RMW51983.1"/>
    <property type="molecule type" value="Genomic_DNA"/>
</dbReference>
<evidence type="ECO:0000259" key="3">
    <source>
        <dbReference type="Pfam" id="PF02557"/>
    </source>
</evidence>
<evidence type="ECO:0000313" key="4">
    <source>
        <dbReference type="EMBL" id="PRO92929.1"/>
    </source>
</evidence>
<proteinExistence type="predicted"/>
<protein>
    <submittedName>
        <fullName evidence="4">Cytochrome C2</fullName>
    </submittedName>
    <submittedName>
        <fullName evidence="6">D-alanyl-D-alanine carboxypeptidase family protein</fullName>
    </submittedName>
</protein>
<reference evidence="4 7" key="1">
    <citation type="submission" date="2018-03" db="EMBL/GenBank/DDBJ databases">
        <title>Draft Genome Sequences of six Lactobacillus pentosus Strains Isolated from Brines of Traditionally Fermented Spanish-Style Green Table Olives.</title>
        <authorList>
            <person name="Calero-Delgado B."/>
            <person name="Martin-Platero A.M."/>
            <person name="Perez-Pulido A.J."/>
            <person name="Benitez-Cabello A."/>
            <person name="Casimiro-Soriguer C.S."/>
            <person name="Martinez-Bueno M."/>
            <person name="Arroyo-Lopez F.N."/>
            <person name="Rodriguez-Gomez F."/>
            <person name="Bautista-Gallego J."/>
            <person name="Garrido-Fernandez A."/>
            <person name="Jimenez-Diaz R."/>
        </authorList>
    </citation>
    <scope>NUCLEOTIDE SEQUENCE [LARGE SCALE GENOMIC DNA]</scope>
    <source>
        <strain evidence="4 7">IG2</strain>
    </source>
</reference>
<feature type="signal peptide" evidence="2">
    <location>
        <begin position="1"/>
        <end position="24"/>
    </location>
</feature>
<accession>A0A2S9VIF9</accession>
<keyword evidence="7" id="KW-1185">Reference proteome</keyword>
<sequence>MWKRNLVRGLALVTLVGVLSGCGANSQSSASKSSSSSAKTTKTQTKRQRLISELPKGVKSTDADLVVVNKWNKRSEMSFSKSSVNGIDVRTSIVKPLEAFMAGAKKAGYPATIVSGYRSVAYQKEVWSQSIQTYENEGKSAKEALKLTKEYVAVPRGSEHETGLAADIMNTHWYNTHGNQLLSSSDKNKGQQWLIKHAPDYGFVLRFTKSGTKSTGIDYESWHFRYVGKKSAQFMTKHNLTLEQYVSLLKAREKAAK</sequence>
<evidence type="ECO:0000256" key="1">
    <source>
        <dbReference type="SAM" id="MobiDB-lite"/>
    </source>
</evidence>
<dbReference type="CDD" id="cd14852">
    <property type="entry name" value="LD-carboxypeptidase"/>
    <property type="match status" value="1"/>
</dbReference>
<dbReference type="Proteomes" id="UP000238378">
    <property type="component" value="Unassembled WGS sequence"/>
</dbReference>
<evidence type="ECO:0000313" key="9">
    <source>
        <dbReference type="Proteomes" id="UP000281061"/>
    </source>
</evidence>
<keyword evidence="6" id="KW-0121">Carboxypeptidase</keyword>
<keyword evidence="6" id="KW-0645">Protease</keyword>
<dbReference type="InterPro" id="IPR052179">
    <property type="entry name" value="DD-CPase-like"/>
</dbReference>
<dbReference type="EMBL" id="RDCJ01000114">
    <property type="protein sequence ID" value="RMW43293.1"/>
    <property type="molecule type" value="Genomic_DNA"/>
</dbReference>
<dbReference type="Gene3D" id="3.30.1380.10">
    <property type="match status" value="1"/>
</dbReference>
<evidence type="ECO:0000313" key="5">
    <source>
        <dbReference type="EMBL" id="RMW43293.1"/>
    </source>
</evidence>
<evidence type="ECO:0000313" key="7">
    <source>
        <dbReference type="Proteomes" id="UP000238378"/>
    </source>
</evidence>
<dbReference type="PROSITE" id="PS51257">
    <property type="entry name" value="PROKAR_LIPOPROTEIN"/>
    <property type="match status" value="1"/>
</dbReference>
<evidence type="ECO:0000313" key="8">
    <source>
        <dbReference type="Proteomes" id="UP000276249"/>
    </source>
</evidence>
<evidence type="ECO:0000313" key="6">
    <source>
        <dbReference type="EMBL" id="RMW51983.1"/>
    </source>
</evidence>
<feature type="chain" id="PRO_5044580421" evidence="2">
    <location>
        <begin position="25"/>
        <end position="257"/>
    </location>
</feature>
<dbReference type="Proteomes" id="UP000276249">
    <property type="component" value="Unassembled WGS sequence"/>
</dbReference>
<feature type="compositionally biased region" description="Low complexity" evidence="1">
    <location>
        <begin position="26"/>
        <end position="43"/>
    </location>
</feature>
<dbReference type="Pfam" id="PF02557">
    <property type="entry name" value="VanY"/>
    <property type="match status" value="1"/>
</dbReference>
<dbReference type="GO" id="GO:0006508">
    <property type="term" value="P:proteolysis"/>
    <property type="evidence" value="ECO:0007669"/>
    <property type="project" value="InterPro"/>
</dbReference>
<dbReference type="InterPro" id="IPR058193">
    <property type="entry name" value="VanY/YodJ_core_dom"/>
</dbReference>
<dbReference type="InterPro" id="IPR009045">
    <property type="entry name" value="Zn_M74/Hedgehog-like"/>
</dbReference>
<dbReference type="Proteomes" id="UP000281061">
    <property type="component" value="Unassembled WGS sequence"/>
</dbReference>
<dbReference type="RefSeq" id="WP_105920554.1">
    <property type="nucleotide sequence ID" value="NZ_CP077099.1"/>
</dbReference>
<dbReference type="EMBL" id="PVOB01000254">
    <property type="protein sequence ID" value="PRO92929.1"/>
    <property type="molecule type" value="Genomic_DNA"/>
</dbReference>
<dbReference type="PANTHER" id="PTHR34385">
    <property type="entry name" value="D-ALANYL-D-ALANINE CARBOXYPEPTIDASE"/>
    <property type="match status" value="1"/>
</dbReference>
<name>A0A2S9VIF9_LACPE</name>
<dbReference type="GO" id="GO:0004180">
    <property type="term" value="F:carboxypeptidase activity"/>
    <property type="evidence" value="ECO:0007669"/>
    <property type="project" value="UniProtKB-KW"/>
</dbReference>
<dbReference type="PANTHER" id="PTHR34385:SF1">
    <property type="entry name" value="PEPTIDOGLYCAN L-ALANYL-D-GLUTAMATE ENDOPEPTIDASE CWLK"/>
    <property type="match status" value="1"/>
</dbReference>
<evidence type="ECO:0000256" key="2">
    <source>
        <dbReference type="SAM" id="SignalP"/>
    </source>
</evidence>